<organism evidence="2 3">
    <name type="scientific">Ruminiclostridium sufflavum DSM 19573</name>
    <dbReference type="NCBI Taxonomy" id="1121337"/>
    <lineage>
        <taxon>Bacteria</taxon>
        <taxon>Bacillati</taxon>
        <taxon>Bacillota</taxon>
        <taxon>Clostridia</taxon>
        <taxon>Eubacteriales</taxon>
        <taxon>Oscillospiraceae</taxon>
        <taxon>Ruminiclostridium</taxon>
    </lineage>
</organism>
<evidence type="ECO:0000313" key="2">
    <source>
        <dbReference type="EMBL" id="PYG88535.1"/>
    </source>
</evidence>
<gene>
    <name evidence="2" type="ORF">LY28_01385</name>
</gene>
<accession>A0A318XQP6</accession>
<feature type="transmembrane region" description="Helical" evidence="1">
    <location>
        <begin position="103"/>
        <end position="129"/>
    </location>
</feature>
<dbReference type="AlphaFoldDB" id="A0A318XQP6"/>
<feature type="transmembrane region" description="Helical" evidence="1">
    <location>
        <begin position="69"/>
        <end position="91"/>
    </location>
</feature>
<reference evidence="2 3" key="1">
    <citation type="submission" date="2018-06" db="EMBL/GenBank/DDBJ databases">
        <title>Genomic Encyclopedia of Type Strains, Phase I: the one thousand microbial genomes (KMG-I) project.</title>
        <authorList>
            <person name="Kyrpides N."/>
        </authorList>
    </citation>
    <scope>NUCLEOTIDE SEQUENCE [LARGE SCALE GENOMIC DNA]</scope>
    <source>
        <strain evidence="2 3">DSM 19573</strain>
    </source>
</reference>
<dbReference type="InterPro" id="IPR025531">
    <property type="entry name" value="DUF4418"/>
</dbReference>
<dbReference type="OrthoDB" id="3239888at2"/>
<evidence type="ECO:0000256" key="1">
    <source>
        <dbReference type="SAM" id="Phobius"/>
    </source>
</evidence>
<evidence type="ECO:0000313" key="3">
    <source>
        <dbReference type="Proteomes" id="UP000248132"/>
    </source>
</evidence>
<comment type="caution">
    <text evidence="2">The sequence shown here is derived from an EMBL/GenBank/DDBJ whole genome shotgun (WGS) entry which is preliminary data.</text>
</comment>
<sequence>MKNRLSSGILFVVLGLLIGVGPRTIFSVCPVGNMPMSCHWSAMAEIGAGMLIALTGALLLLIQNAQIRLGLSFTLFLSGVLALLLPTVLIGMCGSVHMDCNKLTLPALVILSALVIVTSAVNIISLLLNEKRRSGTYVR</sequence>
<protein>
    <submittedName>
        <fullName evidence="2">Uncharacterized protein DUF4418</fullName>
    </submittedName>
</protein>
<keyword evidence="1" id="KW-0812">Transmembrane</keyword>
<feature type="transmembrane region" description="Helical" evidence="1">
    <location>
        <begin position="43"/>
        <end position="62"/>
    </location>
</feature>
<keyword evidence="1" id="KW-0472">Membrane</keyword>
<name>A0A318XQP6_9FIRM</name>
<dbReference type="EMBL" id="QKMR01000006">
    <property type="protein sequence ID" value="PYG88535.1"/>
    <property type="molecule type" value="Genomic_DNA"/>
</dbReference>
<keyword evidence="1" id="KW-1133">Transmembrane helix</keyword>
<dbReference type="RefSeq" id="WP_110461429.1">
    <property type="nucleotide sequence ID" value="NZ_QKMR01000006.1"/>
</dbReference>
<dbReference type="Pfam" id="PF14387">
    <property type="entry name" value="DUF4418"/>
    <property type="match status" value="1"/>
</dbReference>
<proteinExistence type="predicted"/>
<keyword evidence="3" id="KW-1185">Reference proteome</keyword>
<dbReference type="Proteomes" id="UP000248132">
    <property type="component" value="Unassembled WGS sequence"/>
</dbReference>